<dbReference type="InterPro" id="IPR021251">
    <property type="entry name" value="DUF2793"/>
</dbReference>
<gene>
    <name evidence="1" type="ORF">ABFZ84_03095</name>
</gene>
<evidence type="ECO:0000313" key="2">
    <source>
        <dbReference type="Proteomes" id="UP001560685"/>
    </source>
</evidence>
<sequence length="510" mass="54928">MEQSPRLSLSYVQPNQAQKHVTVNETFRRLDALTQMTVRSRMVSVQPVSPNDGDFYILPIATGDAWDLYDVGDLVGFQDGAWMRIIPVEGMRAWVADEDVFVIFDGTAWNALSGGGAESAARFGVNATADLVNRLSVKSDAILFNYDDVTPGSGDCRVNINKDASGDTASLLFQVGASGRAEFGLTSDDDFHVKVSADGSTWDDAMIIDKANANIGLGVAPSTKLHILGEAGTNPADGDIHLEKDGGFALVVLSEYSSASPSGSAFSIQRRARGTRSSPTAVLEDDWLGGFSFRGYADGGFQQRGLISGIVDGTVSGSSVPVALSFHTGVTGLNERMRISSDGGITIGSPTGASKGVGTINAEAVYDDNVLLSCYVFDQVLEGQIDIAKWDAKVPNRMRVAEHDLETELKPAQQVKRQHNPMRKFKARIGGEYDPLTLDGYARHWKEKRHLTAMPDEANFNPEQGLPAGAWVQRLIETAEIHAVLIETLNQKIKALEEASPGRSGIIRPV</sequence>
<proteinExistence type="predicted"/>
<organism evidence="1 2">
    <name type="scientific">Hyphococcus lacteus</name>
    <dbReference type="NCBI Taxonomy" id="3143536"/>
    <lineage>
        <taxon>Bacteria</taxon>
        <taxon>Pseudomonadati</taxon>
        <taxon>Pseudomonadota</taxon>
        <taxon>Alphaproteobacteria</taxon>
        <taxon>Parvularculales</taxon>
        <taxon>Parvularculaceae</taxon>
        <taxon>Hyphococcus</taxon>
    </lineage>
</organism>
<comment type="caution">
    <text evidence="1">The sequence shown here is derived from an EMBL/GenBank/DDBJ whole genome shotgun (WGS) entry which is preliminary data.</text>
</comment>
<dbReference type="RefSeq" id="WP_369312447.1">
    <property type="nucleotide sequence ID" value="NZ_JBEHZE010000001.1"/>
</dbReference>
<reference evidence="1 2" key="1">
    <citation type="submission" date="2024-05" db="EMBL/GenBank/DDBJ databases">
        <title>Three bacterial strains, DH-69, EH-24, and ECK-19 isolated from coastal sediments.</title>
        <authorList>
            <person name="Ye Y.-Q."/>
            <person name="Du Z.-J."/>
        </authorList>
    </citation>
    <scope>NUCLEOTIDE SEQUENCE [LARGE SCALE GENOMIC DNA]</scope>
    <source>
        <strain evidence="1 2">ECK-19</strain>
    </source>
</reference>
<evidence type="ECO:0000313" key="1">
    <source>
        <dbReference type="EMBL" id="MEX6632524.1"/>
    </source>
</evidence>
<name>A0ABV3Z162_9PROT</name>
<keyword evidence="2" id="KW-1185">Reference proteome</keyword>
<dbReference type="Pfam" id="PF10983">
    <property type="entry name" value="DUF2793"/>
    <property type="match status" value="1"/>
</dbReference>
<dbReference type="EMBL" id="JBEHZE010000001">
    <property type="protein sequence ID" value="MEX6632524.1"/>
    <property type="molecule type" value="Genomic_DNA"/>
</dbReference>
<accession>A0ABV3Z162</accession>
<protein>
    <submittedName>
        <fullName evidence="1">DUF2793 domain-containing protein</fullName>
    </submittedName>
</protein>
<dbReference type="Proteomes" id="UP001560685">
    <property type="component" value="Unassembled WGS sequence"/>
</dbReference>